<feature type="transmembrane region" description="Helical" evidence="1">
    <location>
        <begin position="78"/>
        <end position="99"/>
    </location>
</feature>
<keyword evidence="1" id="KW-0812">Transmembrane</keyword>
<feature type="transmembrane region" description="Helical" evidence="1">
    <location>
        <begin position="37"/>
        <end position="58"/>
    </location>
</feature>
<dbReference type="OMA" id="HPLDQER"/>
<keyword evidence="1" id="KW-1133">Transmembrane helix</keyword>
<protein>
    <submittedName>
        <fullName evidence="2">Uncharacterized protein</fullName>
    </submittedName>
</protein>
<dbReference type="AlphaFoldDB" id="T1L123"/>
<dbReference type="EMBL" id="CAEY01000889">
    <property type="status" value="NOT_ANNOTATED_CDS"/>
    <property type="molecule type" value="Genomic_DNA"/>
</dbReference>
<feature type="transmembrane region" description="Helical" evidence="1">
    <location>
        <begin position="148"/>
        <end position="179"/>
    </location>
</feature>
<proteinExistence type="predicted"/>
<evidence type="ECO:0000313" key="3">
    <source>
        <dbReference type="Proteomes" id="UP000015104"/>
    </source>
</evidence>
<reference evidence="2" key="2">
    <citation type="submission" date="2015-06" db="UniProtKB">
        <authorList>
            <consortium name="EnsemblMetazoa"/>
        </authorList>
    </citation>
    <scope>IDENTIFICATION</scope>
</reference>
<accession>T1L123</accession>
<feature type="transmembrane region" description="Helical" evidence="1">
    <location>
        <begin position="111"/>
        <end position="128"/>
    </location>
</feature>
<dbReference type="OrthoDB" id="10456054at2759"/>
<name>T1L123_TETUR</name>
<reference evidence="3" key="1">
    <citation type="submission" date="2011-08" db="EMBL/GenBank/DDBJ databases">
        <authorList>
            <person name="Rombauts S."/>
        </authorList>
    </citation>
    <scope>NUCLEOTIDE SEQUENCE</scope>
    <source>
        <strain evidence="3">London</strain>
    </source>
</reference>
<evidence type="ECO:0000313" key="2">
    <source>
        <dbReference type="EnsemblMetazoa" id="tetur31g00210.1"/>
    </source>
</evidence>
<dbReference type="HOGENOM" id="CLU_1391848_0_0_1"/>
<keyword evidence="3" id="KW-1185">Reference proteome</keyword>
<keyword evidence="1" id="KW-0472">Membrane</keyword>
<sequence>MNGNPSENHPLDQERAEKAPETCLGLTRQELIKTQRLTHTSIVFCVVYLILSIYLFSLYLISSLKVNSPKLVNIDSKIIFRILIPIFAFNFLGKALTFYSSYTSSAATMRFAAFSQLAAIFLDIYFFLKVIGEGHRIESGFIYDDLLFVLFVYFCIIFDIIYLFSTIVLSIQLTIYGLIVKPKVQLMTGSSPIGSN</sequence>
<dbReference type="EnsemblMetazoa" id="tetur31g00210.1">
    <property type="protein sequence ID" value="tetur31g00210.1"/>
    <property type="gene ID" value="tetur31g00210"/>
</dbReference>
<gene>
    <name evidence="2" type="primary">107369353</name>
</gene>
<dbReference type="Proteomes" id="UP000015104">
    <property type="component" value="Unassembled WGS sequence"/>
</dbReference>
<dbReference type="KEGG" id="tut:107369353"/>
<organism evidence="2 3">
    <name type="scientific">Tetranychus urticae</name>
    <name type="common">Two-spotted spider mite</name>
    <dbReference type="NCBI Taxonomy" id="32264"/>
    <lineage>
        <taxon>Eukaryota</taxon>
        <taxon>Metazoa</taxon>
        <taxon>Ecdysozoa</taxon>
        <taxon>Arthropoda</taxon>
        <taxon>Chelicerata</taxon>
        <taxon>Arachnida</taxon>
        <taxon>Acari</taxon>
        <taxon>Acariformes</taxon>
        <taxon>Trombidiformes</taxon>
        <taxon>Prostigmata</taxon>
        <taxon>Eleutherengona</taxon>
        <taxon>Raphignathae</taxon>
        <taxon>Tetranychoidea</taxon>
        <taxon>Tetranychidae</taxon>
        <taxon>Tetranychus</taxon>
    </lineage>
</organism>
<evidence type="ECO:0000256" key="1">
    <source>
        <dbReference type="SAM" id="Phobius"/>
    </source>
</evidence>